<organism evidence="1 2">
    <name type="scientific">Paraglaciecola mesophila</name>
    <dbReference type="NCBI Taxonomy" id="197222"/>
    <lineage>
        <taxon>Bacteria</taxon>
        <taxon>Pseudomonadati</taxon>
        <taxon>Pseudomonadota</taxon>
        <taxon>Gammaproteobacteria</taxon>
        <taxon>Alteromonadales</taxon>
        <taxon>Alteromonadaceae</taxon>
        <taxon>Paraglaciecola</taxon>
    </lineage>
</organism>
<evidence type="ECO:0000313" key="2">
    <source>
        <dbReference type="Proteomes" id="UP001461163"/>
    </source>
</evidence>
<dbReference type="EMBL" id="JBBMQS010000021">
    <property type="protein sequence ID" value="MEM5499873.1"/>
    <property type="molecule type" value="Genomic_DNA"/>
</dbReference>
<comment type="caution">
    <text evidence="1">The sequence shown here is derived from an EMBL/GenBank/DDBJ whole genome shotgun (WGS) entry which is preliminary data.</text>
</comment>
<reference evidence="1 2" key="1">
    <citation type="submission" date="2024-03" db="EMBL/GenBank/DDBJ databases">
        <title>Community enrichment and isolation of bacterial strains for fucoidan degradation.</title>
        <authorList>
            <person name="Sichert A."/>
        </authorList>
    </citation>
    <scope>NUCLEOTIDE SEQUENCE [LARGE SCALE GENOMIC DNA]</scope>
    <source>
        <strain evidence="1 2">AS12</strain>
    </source>
</reference>
<dbReference type="RefSeq" id="WP_342882847.1">
    <property type="nucleotide sequence ID" value="NZ_JBBMQS010000021.1"/>
</dbReference>
<proteinExistence type="predicted"/>
<protein>
    <submittedName>
        <fullName evidence="1">Uncharacterized protein</fullName>
    </submittedName>
</protein>
<keyword evidence="2" id="KW-1185">Reference proteome</keyword>
<evidence type="ECO:0000313" key="1">
    <source>
        <dbReference type="EMBL" id="MEM5499873.1"/>
    </source>
</evidence>
<accession>A0ABU9T185</accession>
<sequence length="118" mass="13700">MIQWILKKIRQFRAPSPDEVVSPLIKCDEILKIRPDLDSKFPMKLAEYKKLILEEHGFDLVNEIASTLAVGELTIEQHARKIVRVYYENCEPNDESWINKLVPEIESISKQISDVYGT</sequence>
<dbReference type="Proteomes" id="UP001461163">
    <property type="component" value="Unassembled WGS sequence"/>
</dbReference>
<name>A0ABU9T185_9ALTE</name>
<gene>
    <name evidence="1" type="ORF">WNY77_20865</name>
</gene>